<organism evidence="1 2">
    <name type="scientific">Nezara viridula</name>
    <name type="common">Southern green stink bug</name>
    <name type="synonym">Cimex viridulus</name>
    <dbReference type="NCBI Taxonomy" id="85310"/>
    <lineage>
        <taxon>Eukaryota</taxon>
        <taxon>Metazoa</taxon>
        <taxon>Ecdysozoa</taxon>
        <taxon>Arthropoda</taxon>
        <taxon>Hexapoda</taxon>
        <taxon>Insecta</taxon>
        <taxon>Pterygota</taxon>
        <taxon>Neoptera</taxon>
        <taxon>Paraneoptera</taxon>
        <taxon>Hemiptera</taxon>
        <taxon>Heteroptera</taxon>
        <taxon>Panheteroptera</taxon>
        <taxon>Pentatomomorpha</taxon>
        <taxon>Pentatomoidea</taxon>
        <taxon>Pentatomidae</taxon>
        <taxon>Pentatominae</taxon>
        <taxon>Nezara</taxon>
    </lineage>
</organism>
<evidence type="ECO:0000313" key="2">
    <source>
        <dbReference type="Proteomes" id="UP001152798"/>
    </source>
</evidence>
<dbReference type="EMBL" id="OV725077">
    <property type="protein sequence ID" value="CAH1391352.1"/>
    <property type="molecule type" value="Genomic_DNA"/>
</dbReference>
<reference evidence="1" key="1">
    <citation type="submission" date="2022-01" db="EMBL/GenBank/DDBJ databases">
        <authorList>
            <person name="King R."/>
        </authorList>
    </citation>
    <scope>NUCLEOTIDE SEQUENCE</scope>
</reference>
<evidence type="ECO:0000313" key="1">
    <source>
        <dbReference type="EMBL" id="CAH1391352.1"/>
    </source>
</evidence>
<dbReference type="Proteomes" id="UP001152798">
    <property type="component" value="Chromosome 1"/>
</dbReference>
<gene>
    <name evidence="1" type="ORF">NEZAVI_LOCUS2390</name>
</gene>
<protein>
    <submittedName>
        <fullName evidence="1">Uncharacterized protein</fullName>
    </submittedName>
</protein>
<sequence>MEFALSIDILPSDGILRCGTWSEEEGRPEVLPGRQQEDTRIGRDAITPGQAVSAHSIGGSGVCCGAGRGSVCTVFMAALSAPRLQSLLLVAGTPLLTVYQHLIVAIQSKVFRWTDPTIQKV</sequence>
<name>A0A9P0H3A0_NEZVI</name>
<accession>A0A9P0H3A0</accession>
<proteinExistence type="predicted"/>
<keyword evidence="2" id="KW-1185">Reference proteome</keyword>
<dbReference type="AlphaFoldDB" id="A0A9P0H3A0"/>